<evidence type="ECO:0000256" key="6">
    <source>
        <dbReference type="ARBA" id="ARBA00022490"/>
    </source>
</evidence>
<feature type="domain" description="Nucleotidyl transferase" evidence="21">
    <location>
        <begin position="12"/>
        <end position="226"/>
    </location>
</feature>
<feature type="region of interest" description="Linker" evidence="20">
    <location>
        <begin position="237"/>
        <end position="257"/>
    </location>
</feature>
<feature type="binding site" evidence="20">
    <location>
        <position position="146"/>
    </location>
    <ligand>
        <name>UDP-N-acetyl-alpha-D-glucosamine</name>
        <dbReference type="ChEBI" id="CHEBI:57705"/>
    </ligand>
</feature>
<dbReference type="Pfam" id="PF00483">
    <property type="entry name" value="NTP_transferase"/>
    <property type="match status" value="1"/>
</dbReference>
<keyword evidence="6 20" id="KW-0963">Cytoplasm</keyword>
<feature type="binding site" evidence="20">
    <location>
        <position position="234"/>
    </location>
    <ligand>
        <name>Mg(2+)</name>
        <dbReference type="ChEBI" id="CHEBI:18420"/>
    </ligand>
</feature>
<name>A0A6I4VS11_9BACL</name>
<dbReference type="GO" id="GO:0009245">
    <property type="term" value="P:lipid A biosynthetic process"/>
    <property type="evidence" value="ECO:0007669"/>
    <property type="project" value="UniProtKB-UniRule"/>
</dbReference>
<feature type="binding site" evidence="20">
    <location>
        <begin position="392"/>
        <end position="393"/>
    </location>
    <ligand>
        <name>acetyl-CoA</name>
        <dbReference type="ChEBI" id="CHEBI:57288"/>
    </ligand>
</feature>
<dbReference type="NCBIfam" id="NF010934">
    <property type="entry name" value="PRK14354.1"/>
    <property type="match status" value="1"/>
</dbReference>
<evidence type="ECO:0000256" key="3">
    <source>
        <dbReference type="ARBA" id="ARBA00005208"/>
    </source>
</evidence>
<feature type="binding site" evidence="20">
    <location>
        <position position="372"/>
    </location>
    <ligand>
        <name>UDP-N-acetyl-alpha-D-glucosamine</name>
        <dbReference type="ChEBI" id="CHEBI:57705"/>
    </ligand>
</feature>
<dbReference type="InterPro" id="IPR001451">
    <property type="entry name" value="Hexapep"/>
</dbReference>
<comment type="caution">
    <text evidence="20">Lacks conserved residue(s) required for the propagation of feature annotation.</text>
</comment>
<dbReference type="GO" id="GO:0000287">
    <property type="term" value="F:magnesium ion binding"/>
    <property type="evidence" value="ECO:0007669"/>
    <property type="project" value="UniProtKB-UniRule"/>
</dbReference>
<comment type="pathway">
    <text evidence="2 20">Nucleotide-sugar biosynthesis; UDP-N-acetyl-alpha-D-glucosamine biosynthesis; N-acetyl-alpha-D-glucosamine 1-phosphate from alpha-D-glucosamine 6-phosphate (route II): step 2/2.</text>
</comment>
<sequence>MGAYIVKENLGAVILAAGKGTRMKSKKHKVLHELCGKPMVRYILDTLKDMGTTQTLMVIGHLGETLEEALVDEVTFVKQKEQLGTAHAVMQTEEFLQGKDGITLVLNGDHPLFTKETLQSMIENHQSKDAAATVLTARLADPTGYGRVIRRADGSVSRIVEHKDATAEERAVHEINTGTYCFHNKKLFEALKLVNNNNAQGEYYLPDVISILQEQGEIIAASMMEDEKEAMGVNDRVQLAEAEDYLQQRIIKNHMLNGVTIHHPSTVTIDADVKIGADTEIFSGSSLKGHTKIGSDCVIGPEADLRNVQVADHTKIRYSVIEDSEIGSNVTVGPYSYIRPNTTLAENTKVGAFVDLKNAQLGKGTKVSHLAYVGDAEVGQNVNVACGVVTVNYDGYSKHKTVIKDGAFIGCNTNLIAPVTIEENGYVAAGSTITDDVPAEAFAIARERQVTKEDYVPKLREKINRHNSL</sequence>
<dbReference type="GO" id="GO:0008360">
    <property type="term" value="P:regulation of cell shape"/>
    <property type="evidence" value="ECO:0007669"/>
    <property type="project" value="UniProtKB-KW"/>
</dbReference>
<keyword evidence="15 20" id="KW-0012">Acyltransferase</keyword>
<dbReference type="UniPathway" id="UPA00113">
    <property type="reaction ID" value="UER00532"/>
</dbReference>
<accession>A0A6I4VS11</accession>
<feature type="binding site" evidence="20">
    <location>
        <position position="176"/>
    </location>
    <ligand>
        <name>UDP-N-acetyl-alpha-D-glucosamine</name>
        <dbReference type="ChEBI" id="CHEBI:57705"/>
    </ligand>
</feature>
<gene>
    <name evidence="20 22" type="primary">glmU</name>
    <name evidence="22" type="ORF">GSM42_12500</name>
</gene>
<dbReference type="InterPro" id="IPR029044">
    <property type="entry name" value="Nucleotide-diphossugar_trans"/>
</dbReference>
<comment type="similarity">
    <text evidence="5 20">In the N-terminal section; belongs to the N-acetylglucosamine-1-phosphate uridyltransferase family.</text>
</comment>
<dbReference type="SUPFAM" id="SSF51161">
    <property type="entry name" value="Trimeric LpxA-like enzymes"/>
    <property type="match status" value="1"/>
</dbReference>
<dbReference type="CDD" id="cd02540">
    <property type="entry name" value="GT2_GlmU_N_bac"/>
    <property type="match status" value="1"/>
</dbReference>
<dbReference type="AlphaFoldDB" id="A0A6I4VS11"/>
<evidence type="ECO:0000256" key="2">
    <source>
        <dbReference type="ARBA" id="ARBA00005166"/>
    </source>
</evidence>
<evidence type="ECO:0000256" key="15">
    <source>
        <dbReference type="ARBA" id="ARBA00023315"/>
    </source>
</evidence>
<evidence type="ECO:0000313" key="22">
    <source>
        <dbReference type="EMBL" id="MXQ54519.1"/>
    </source>
</evidence>
<feature type="binding site" evidence="20">
    <location>
        <begin position="15"/>
        <end position="18"/>
    </location>
    <ligand>
        <name>UDP-N-acetyl-alpha-D-glucosamine</name>
        <dbReference type="ChEBI" id="CHEBI:57705"/>
    </ligand>
</feature>
<feature type="region of interest" description="N-acetyltransferase" evidence="20">
    <location>
        <begin position="258"/>
        <end position="469"/>
    </location>
</feature>
<comment type="subcellular location">
    <subcellularLocation>
        <location evidence="1 20">Cytoplasm</location>
    </subcellularLocation>
</comment>
<dbReference type="InterPro" id="IPR038009">
    <property type="entry name" value="GlmU_C_LbH"/>
</dbReference>
<feature type="binding site" evidence="20">
    <location>
        <position position="429"/>
    </location>
    <ligand>
        <name>acetyl-CoA</name>
        <dbReference type="ChEBI" id="CHEBI:57288"/>
    </ligand>
</feature>
<feature type="binding site" evidence="20">
    <location>
        <position position="29"/>
    </location>
    <ligand>
        <name>UDP-N-acetyl-alpha-D-glucosamine</name>
        <dbReference type="ChEBI" id="CHEBI:57705"/>
    </ligand>
</feature>
<evidence type="ECO:0000256" key="10">
    <source>
        <dbReference type="ARBA" id="ARBA00022737"/>
    </source>
</evidence>
<dbReference type="RefSeq" id="WP_160801878.1">
    <property type="nucleotide sequence ID" value="NZ_WUUL01000008.1"/>
</dbReference>
<keyword evidence="14 20" id="KW-0511">Multifunctional enzyme</keyword>
<evidence type="ECO:0000256" key="9">
    <source>
        <dbReference type="ARBA" id="ARBA00022723"/>
    </source>
</evidence>
<dbReference type="UniPathway" id="UPA00973"/>
<feature type="binding site" evidence="20">
    <location>
        <position position="446"/>
    </location>
    <ligand>
        <name>acetyl-CoA</name>
        <dbReference type="ChEBI" id="CHEBI:57288"/>
    </ligand>
</feature>
<dbReference type="HAMAP" id="MF_01631">
    <property type="entry name" value="GlmU"/>
    <property type="match status" value="1"/>
</dbReference>
<evidence type="ECO:0000256" key="16">
    <source>
        <dbReference type="ARBA" id="ARBA00023316"/>
    </source>
</evidence>
<comment type="caution">
    <text evidence="22">The sequence shown here is derived from an EMBL/GenBank/DDBJ whole genome shotgun (WGS) entry which is preliminary data.</text>
</comment>
<comment type="function">
    <text evidence="19 20">Catalyzes the last two sequential reactions in the de novo biosynthetic pathway for UDP-N-acetylglucosamine (UDP-GlcNAc). The C-terminal domain catalyzes the transfer of acetyl group from acetyl coenzyme A to glucosamine-1-phosphate (GlcN-1-P) to produce N-acetylglucosamine-1-phosphate (GlcNAc-1-P), which is converted into UDP-GlcNAc by the transfer of uridine 5-monophosphate (from uridine 5-triphosphate), a reaction catalyzed by the N-terminal domain.</text>
</comment>
<keyword evidence="12 20" id="KW-0133">Cell shape</keyword>
<keyword evidence="13 20" id="KW-0573">Peptidoglycan synthesis</keyword>
<proteinExistence type="inferred from homology"/>
<feature type="region of interest" description="Pyrophosphorylase" evidence="20">
    <location>
        <begin position="1"/>
        <end position="236"/>
    </location>
</feature>
<organism evidence="22 23">
    <name type="scientific">Shimazuella alba</name>
    <dbReference type="NCBI Taxonomy" id="2690964"/>
    <lineage>
        <taxon>Bacteria</taxon>
        <taxon>Bacillati</taxon>
        <taxon>Bacillota</taxon>
        <taxon>Bacilli</taxon>
        <taxon>Bacillales</taxon>
        <taxon>Thermoactinomycetaceae</taxon>
        <taxon>Shimazuella</taxon>
    </lineage>
</organism>
<dbReference type="EC" id="2.7.7.23" evidence="20"/>
<keyword evidence="9 20" id="KW-0479">Metal-binding</keyword>
<dbReference type="Pfam" id="PF00132">
    <property type="entry name" value="Hexapep"/>
    <property type="match status" value="1"/>
</dbReference>
<comment type="similarity">
    <text evidence="4 20">In the C-terminal section; belongs to the transferase hexapeptide repeat family.</text>
</comment>
<evidence type="ECO:0000256" key="7">
    <source>
        <dbReference type="ARBA" id="ARBA00022679"/>
    </source>
</evidence>
<keyword evidence="8 20" id="KW-0548">Nucleotidyltransferase</keyword>
<evidence type="ECO:0000256" key="1">
    <source>
        <dbReference type="ARBA" id="ARBA00004496"/>
    </source>
</evidence>
<dbReference type="GO" id="GO:0019134">
    <property type="term" value="F:glucosamine-1-phosphate N-acetyltransferase activity"/>
    <property type="evidence" value="ECO:0007669"/>
    <property type="project" value="UniProtKB-UniRule"/>
</dbReference>
<dbReference type="PANTHER" id="PTHR43584:SF3">
    <property type="entry name" value="BIFUNCTIONAL PROTEIN GLMU"/>
    <property type="match status" value="1"/>
</dbReference>
<keyword evidence="16 20" id="KW-0961">Cell wall biogenesis/degradation</keyword>
<dbReference type="SUPFAM" id="SSF53448">
    <property type="entry name" value="Nucleotide-diphospho-sugar transferases"/>
    <property type="match status" value="1"/>
</dbReference>
<reference evidence="22 23" key="1">
    <citation type="submission" date="2019-12" db="EMBL/GenBank/DDBJ databases">
        <title>Whole-genome analyses of novel actinobacteria.</title>
        <authorList>
            <person name="Sahin N."/>
            <person name="Saygin H."/>
        </authorList>
    </citation>
    <scope>NUCLEOTIDE SEQUENCE [LARGE SCALE GENOMIC DNA]</scope>
    <source>
        <strain evidence="22 23">KC615</strain>
    </source>
</reference>
<dbReference type="PANTHER" id="PTHR43584">
    <property type="entry name" value="NUCLEOTIDYL TRANSFERASE"/>
    <property type="match status" value="1"/>
</dbReference>
<evidence type="ECO:0000256" key="8">
    <source>
        <dbReference type="ARBA" id="ARBA00022695"/>
    </source>
</evidence>
<dbReference type="EMBL" id="WUUL01000008">
    <property type="protein sequence ID" value="MXQ54519.1"/>
    <property type="molecule type" value="Genomic_DNA"/>
</dbReference>
<dbReference type="GO" id="GO:0003977">
    <property type="term" value="F:UDP-N-acetylglucosamine diphosphorylase activity"/>
    <property type="evidence" value="ECO:0007669"/>
    <property type="project" value="UniProtKB-UniRule"/>
</dbReference>
<evidence type="ECO:0000256" key="4">
    <source>
        <dbReference type="ARBA" id="ARBA00007707"/>
    </source>
</evidence>
<feature type="binding site" evidence="20">
    <location>
        <position position="234"/>
    </location>
    <ligand>
        <name>UDP-N-acetyl-alpha-D-glucosamine</name>
        <dbReference type="ChEBI" id="CHEBI:57705"/>
    </ligand>
</feature>
<protein>
    <recommendedName>
        <fullName evidence="20">Bifunctional protein GlmU</fullName>
    </recommendedName>
    <domain>
        <recommendedName>
            <fullName evidence="20">UDP-N-acetylglucosamine pyrophosphorylase</fullName>
            <ecNumber evidence="20">2.7.7.23</ecNumber>
        </recommendedName>
        <alternativeName>
            <fullName evidence="20">N-acetylglucosamine-1-phosphate uridyltransferase</fullName>
        </alternativeName>
    </domain>
    <domain>
        <recommendedName>
            <fullName evidence="20">Glucosamine-1-phosphate N-acetyltransferase</fullName>
            <ecNumber evidence="20">2.3.1.157</ecNumber>
        </recommendedName>
    </domain>
</protein>
<dbReference type="GO" id="GO:0071555">
    <property type="term" value="P:cell wall organization"/>
    <property type="evidence" value="ECO:0007669"/>
    <property type="project" value="UniProtKB-KW"/>
</dbReference>
<dbReference type="EC" id="2.3.1.157" evidence="20"/>
<evidence type="ECO:0000256" key="20">
    <source>
        <dbReference type="HAMAP-Rule" id="MF_01631"/>
    </source>
</evidence>
<dbReference type="InterPro" id="IPR005882">
    <property type="entry name" value="Bifunctional_GlmU"/>
</dbReference>
<dbReference type="GO" id="GO:0006048">
    <property type="term" value="P:UDP-N-acetylglucosamine biosynthetic process"/>
    <property type="evidence" value="ECO:0007669"/>
    <property type="project" value="UniProtKB-UniPathway"/>
</dbReference>
<dbReference type="InterPro" id="IPR011004">
    <property type="entry name" value="Trimer_LpxA-like_sf"/>
</dbReference>
<evidence type="ECO:0000256" key="18">
    <source>
        <dbReference type="ARBA" id="ARBA00048493"/>
    </source>
</evidence>
<dbReference type="GO" id="GO:0016020">
    <property type="term" value="C:membrane"/>
    <property type="evidence" value="ECO:0007669"/>
    <property type="project" value="GOC"/>
</dbReference>
<dbReference type="CDD" id="cd03353">
    <property type="entry name" value="LbH_GlmU_C"/>
    <property type="match status" value="1"/>
</dbReference>
<feature type="binding site" evidence="20">
    <location>
        <position position="161"/>
    </location>
    <ligand>
        <name>UDP-N-acetyl-alpha-D-glucosamine</name>
        <dbReference type="ChEBI" id="CHEBI:57705"/>
    </ligand>
</feature>
<comment type="subunit">
    <text evidence="20">Homotrimer.</text>
</comment>
<dbReference type="InterPro" id="IPR005835">
    <property type="entry name" value="NTP_transferase_dom"/>
</dbReference>
<evidence type="ECO:0000256" key="13">
    <source>
        <dbReference type="ARBA" id="ARBA00022984"/>
    </source>
</evidence>
<evidence type="ECO:0000256" key="17">
    <source>
        <dbReference type="ARBA" id="ARBA00048247"/>
    </source>
</evidence>
<comment type="catalytic activity">
    <reaction evidence="17 20">
        <text>alpha-D-glucosamine 1-phosphate + acetyl-CoA = N-acetyl-alpha-D-glucosamine 1-phosphate + CoA + H(+)</text>
        <dbReference type="Rhea" id="RHEA:13725"/>
        <dbReference type="ChEBI" id="CHEBI:15378"/>
        <dbReference type="ChEBI" id="CHEBI:57287"/>
        <dbReference type="ChEBI" id="CHEBI:57288"/>
        <dbReference type="ChEBI" id="CHEBI:57776"/>
        <dbReference type="ChEBI" id="CHEBI:58516"/>
        <dbReference type="EC" id="2.3.1.157"/>
    </reaction>
</comment>
<evidence type="ECO:0000256" key="14">
    <source>
        <dbReference type="ARBA" id="ARBA00023268"/>
    </source>
</evidence>
<dbReference type="GO" id="GO:0005737">
    <property type="term" value="C:cytoplasm"/>
    <property type="evidence" value="ECO:0007669"/>
    <property type="project" value="UniProtKB-SubCell"/>
</dbReference>
<evidence type="ECO:0000256" key="5">
    <source>
        <dbReference type="ARBA" id="ARBA00007947"/>
    </source>
</evidence>
<dbReference type="GO" id="GO:0009252">
    <property type="term" value="P:peptidoglycan biosynthetic process"/>
    <property type="evidence" value="ECO:0007669"/>
    <property type="project" value="UniProtKB-UniRule"/>
</dbReference>
<feature type="active site" description="Proton acceptor" evidence="20">
    <location>
        <position position="369"/>
    </location>
</feature>
<evidence type="ECO:0000256" key="11">
    <source>
        <dbReference type="ARBA" id="ARBA00022842"/>
    </source>
</evidence>
<keyword evidence="7 20" id="KW-0808">Transferase</keyword>
<feature type="binding site" evidence="20">
    <location>
        <begin position="84"/>
        <end position="85"/>
    </location>
    <ligand>
        <name>UDP-N-acetyl-alpha-D-glucosamine</name>
        <dbReference type="ChEBI" id="CHEBI:57705"/>
    </ligand>
</feature>
<keyword evidence="11 20" id="KW-0460">Magnesium</keyword>
<feature type="binding site" evidence="20">
    <location>
        <position position="109"/>
    </location>
    <ligand>
        <name>Mg(2+)</name>
        <dbReference type="ChEBI" id="CHEBI:18420"/>
    </ligand>
</feature>
<comment type="pathway">
    <text evidence="3 20">Nucleotide-sugar biosynthesis; UDP-N-acetyl-alpha-D-glucosamine biosynthesis; UDP-N-acetyl-alpha-D-glucosamine from N-acetyl-alpha-D-glucosamine 1-phosphate: step 1/1.</text>
</comment>
<dbReference type="Proteomes" id="UP000430692">
    <property type="component" value="Unassembled WGS sequence"/>
</dbReference>
<comment type="cofactor">
    <cofactor evidence="20">
        <name>Mg(2+)</name>
        <dbReference type="ChEBI" id="CHEBI:18420"/>
    </cofactor>
    <text evidence="20">Binds 1 Mg(2+) ion per subunit.</text>
</comment>
<evidence type="ECO:0000256" key="12">
    <source>
        <dbReference type="ARBA" id="ARBA00022960"/>
    </source>
</evidence>
<comment type="catalytic activity">
    <reaction evidence="18 20">
        <text>N-acetyl-alpha-D-glucosamine 1-phosphate + UTP + H(+) = UDP-N-acetyl-alpha-D-glucosamine + diphosphate</text>
        <dbReference type="Rhea" id="RHEA:13509"/>
        <dbReference type="ChEBI" id="CHEBI:15378"/>
        <dbReference type="ChEBI" id="CHEBI:33019"/>
        <dbReference type="ChEBI" id="CHEBI:46398"/>
        <dbReference type="ChEBI" id="CHEBI:57705"/>
        <dbReference type="ChEBI" id="CHEBI:57776"/>
        <dbReference type="EC" id="2.7.7.23"/>
    </reaction>
</comment>
<dbReference type="NCBIfam" id="TIGR01173">
    <property type="entry name" value="glmU"/>
    <property type="match status" value="1"/>
</dbReference>
<dbReference type="Gene3D" id="3.90.550.10">
    <property type="entry name" value="Spore Coat Polysaccharide Biosynthesis Protein SpsA, Chain A"/>
    <property type="match status" value="1"/>
</dbReference>
<evidence type="ECO:0000313" key="23">
    <source>
        <dbReference type="Proteomes" id="UP000430692"/>
    </source>
</evidence>
<dbReference type="InterPro" id="IPR050065">
    <property type="entry name" value="GlmU-like"/>
</dbReference>
<keyword evidence="10 20" id="KW-0677">Repeat</keyword>
<feature type="binding site" evidence="20">
    <location>
        <position position="383"/>
    </location>
    <ligand>
        <name>UDP-N-acetyl-alpha-D-glucosamine</name>
        <dbReference type="ChEBI" id="CHEBI:57705"/>
    </ligand>
</feature>
<dbReference type="GO" id="GO:0000902">
    <property type="term" value="P:cell morphogenesis"/>
    <property type="evidence" value="ECO:0007669"/>
    <property type="project" value="UniProtKB-UniRule"/>
</dbReference>
<feature type="binding site" evidence="20">
    <location>
        <position position="357"/>
    </location>
    <ligand>
        <name>UDP-N-acetyl-alpha-D-glucosamine</name>
        <dbReference type="ChEBI" id="CHEBI:57705"/>
    </ligand>
</feature>
<feature type="binding site" evidence="20">
    <location>
        <position position="339"/>
    </location>
    <ligand>
        <name>UDP-N-acetyl-alpha-D-glucosamine</name>
        <dbReference type="ChEBI" id="CHEBI:57705"/>
    </ligand>
</feature>
<keyword evidence="23" id="KW-1185">Reference proteome</keyword>
<feature type="binding site" evidence="20">
    <location>
        <position position="79"/>
    </location>
    <ligand>
        <name>UDP-N-acetyl-alpha-D-glucosamine</name>
        <dbReference type="ChEBI" id="CHEBI:57705"/>
    </ligand>
</feature>
<dbReference type="Gene3D" id="2.160.10.10">
    <property type="entry name" value="Hexapeptide repeat proteins"/>
    <property type="match status" value="1"/>
</dbReference>
<evidence type="ECO:0000259" key="21">
    <source>
        <dbReference type="Pfam" id="PF00483"/>
    </source>
</evidence>
<evidence type="ECO:0000256" key="19">
    <source>
        <dbReference type="ARBA" id="ARBA00049628"/>
    </source>
</evidence>
<comment type="pathway">
    <text evidence="20">Bacterial outer membrane biogenesis; LPS lipid A biosynthesis.</text>
</comment>